<feature type="transmembrane region" description="Helical" evidence="7">
    <location>
        <begin position="1254"/>
        <end position="1275"/>
    </location>
</feature>
<dbReference type="PROSITE" id="PS50850">
    <property type="entry name" value="MFS"/>
    <property type="match status" value="1"/>
</dbReference>
<feature type="region of interest" description="Disordered" evidence="6">
    <location>
        <begin position="223"/>
        <end position="242"/>
    </location>
</feature>
<name>A0AAW0PTE9_9GOBI</name>
<keyword evidence="3 7" id="KW-1133">Transmembrane helix</keyword>
<evidence type="ECO:0000313" key="10">
    <source>
        <dbReference type="EMBL" id="KAK7934358.1"/>
    </source>
</evidence>
<gene>
    <name evidence="10" type="ORF">WMY93_005254</name>
</gene>
<dbReference type="PROSITE" id="PS00028">
    <property type="entry name" value="ZINC_FINGER_C2H2_1"/>
    <property type="match status" value="1"/>
</dbReference>
<proteinExistence type="predicted"/>
<dbReference type="FunFam" id="1.20.1250.20:FF:000223">
    <property type="entry name" value="Major facilitator superfamily domain-containing protein"/>
    <property type="match status" value="1"/>
</dbReference>
<feature type="region of interest" description="Disordered" evidence="6">
    <location>
        <begin position="1531"/>
        <end position="1605"/>
    </location>
</feature>
<feature type="domain" description="Major facilitator superfamily (MFS) profile" evidence="9">
    <location>
        <begin position="908"/>
        <end position="1341"/>
    </location>
</feature>
<evidence type="ECO:0000259" key="9">
    <source>
        <dbReference type="PROSITE" id="PS50850"/>
    </source>
</evidence>
<keyword evidence="2 7" id="KW-0812">Transmembrane</keyword>
<dbReference type="Gene3D" id="3.30.1330.30">
    <property type="match status" value="1"/>
</dbReference>
<feature type="transmembrane region" description="Helical" evidence="7">
    <location>
        <begin position="1168"/>
        <end position="1188"/>
    </location>
</feature>
<dbReference type="Gene3D" id="3.30.160.60">
    <property type="entry name" value="Classic Zinc Finger"/>
    <property type="match status" value="1"/>
</dbReference>
<dbReference type="FunFam" id="3.30.1330.30:FF:000004">
    <property type="entry name" value="selenocysteine insertion sequence-binding protein 2"/>
    <property type="match status" value="1"/>
</dbReference>
<dbReference type="GO" id="GO:0001514">
    <property type="term" value="P:selenocysteine incorporation"/>
    <property type="evidence" value="ECO:0007669"/>
    <property type="project" value="TreeGrafter"/>
</dbReference>
<keyword evidence="4 7" id="KW-0472">Membrane</keyword>
<feature type="region of interest" description="Disordered" evidence="6">
    <location>
        <begin position="1826"/>
        <end position="1848"/>
    </location>
</feature>
<evidence type="ECO:0000256" key="1">
    <source>
        <dbReference type="ARBA" id="ARBA00004141"/>
    </source>
</evidence>
<sequence length="1989" mass="224160">MLNDLDMNSDPTSAKPVDPFKEVPPKNNGKRNAKEVDESNPKKTKLEIEPPIVKLKTPTGELSFEVSDDEENSDTVNKVLKTVQEYFCKHCQYNTADLMRLVSHYEDDHPYIQCSPVYIEEKSDQNATFRCLECPVEFSKKKPGSEDDVYHSFKMEESWASPVSDPEDEEIPNNCNHRARWLKKQHTMESKLSEENNVPSLNPVKEETVVDVRGEETVISLQDSASGLGPESPEVSEEKSSDGKHVCQRCKRSFSSLKGLRSHERSHAALAAFDSAAALDSQEHIDEYITYRTGTTRPFMCIVCSYRTTVMSLAKNHLIKKHPRKSLNPAKVDKHFDEFRLKDNEASSNALDDVYAADEDEPENSYLEPPDVQRQLKHYSVMAQVDPASKAQHFQLSDPRMLPCEMCNFNCQHYSAMRRHYLRRHGKKLIRCKNCNFFSCFKQNLELHEQMGHSTLQSEPTHQKNLCCPFCLYQSKNKNNMIDHIVLHREERVMPIEVRSGTAESLNLHMAKHNDLKPFKCRLCYFDCTQLKDLEAHLCDKHQVVRNHQLVGQVSLDQLEATRGMISQDDDDEDDDYDYEMLDNTERGAPTMKIKKNQENENKDQDVEENHTISDNPKIQTIPGQQSEDIFKHSTNKLNDDQDGNQAQIKVTEDTVESLTIQNIPGPSLNEEFKQTTNDLKYEHDSLAQFKATADLSESSPTVIEDQIESQDSPQNIEANVEIKMQNDTAENEDFSKVDCATALNSDVSKTNSDMQNPLFENMPDCSKGNMTAPSFVELSSEVQKSQDKMKNSEEDSSYGEMPILEKYFKEQSLVYARSSETSEFPNSVRNVEFKKESSEAHNTENEACLSPPALLSLDTAVNSPVEANVFPCHLCGRSLANTSDLEQKKMSNLNIPKEEGGSLSARIINIVFIILVLDLLGFTLILPLFPSILDHYSQEEDKVYQFMQSAVDWFRESIRIPLDKKYNSVLFGGLIGSLFSLLQFLSSPVTGALSDRYGRRPLLIVTTLGLIFSYAVWAFSRNFTMFLLFRIIGGICKGNVSLCTAIVADLPCPKARNKGMAMIGIAFSLGFTVGPLMGAYFAMSSRTSGLAVFHQAPALLALTFSVADLLFIWLVLPETLGKDVKMSGSGHYRDLLNPLALVCFSAINSSKDDPSTQRMKKLRRLGLVYFCYLFLFSGLEFTLSFLTHQRFKFTSMQQGKMFFFIGIVMALIQGGYARRIKPGKHIRNVQMAMVTLIPAFLLIGFSWNLTMLYFGLALYSFAAAIVVPCLSTLVSDYGSVSQKGTVMGILRSLGALARAMGPVVSSTVYWGAGAKICFLLSSSSKRFRDYICGSDAVRKNVEMNEESDLPSTTALVQQSRRKREPPTNVALPGPYRSNPTSRGNYSLLDSSDNVANNSSLGRHGHKPKARMNTIGQKMDNTGVPFTKTSMGNPKSPGHGRKHFKRRETETPDSVTFEVKMDEFPELCGIFVDQPATEHLFQRHCWEPHTQHLEGNSDMAWKVNKNTAATNYKPPQMNVVINSSANATAQENFPGSVTNSWANIASQPPKKPVSKETTAPAHVDAEAQQEKEVTTSKRKRRKKKKKTNGADEDMETGSDKNILYQSPPRFEDEEEFPGLTPFNATEKPWISSKVVHQCNNENQRQHFQQSPMTQKKDNTQSAKSTFTESTKVQKAEKVSGKKSKVPVQLDIGNMLATLEKKQSQKAKQDTKPLKLSVGGGLPVVPKQQLVQKKPVLQGKIAHNPLDSTSPLVKKGKQREVPKAKKPTALKKVILKEREERKQRRLLEERGELPQCMSVRAEEEAEDDYETSAADETISPVEELGDSFEINDEEKPSQELSNSPTTITHTDRLKIHSRKFREYCTQMLSKDVDECVTTLLKELVRFQDRLYQKDPMKARMKRRIVMGLREVLKHLKLRKVKCVIISPNCERSQAKGGLDEALHTIIDTCREQEVPFIFALSRRALGRCVNKVVPVSLVGIFNFDGAQVSF</sequence>
<dbReference type="PROSITE" id="PS00216">
    <property type="entry name" value="SUGAR_TRANSPORT_1"/>
    <property type="match status" value="1"/>
</dbReference>
<feature type="transmembrane region" description="Helical" evidence="7">
    <location>
        <begin position="970"/>
        <end position="991"/>
    </location>
</feature>
<dbReference type="SUPFAM" id="SSF103473">
    <property type="entry name" value="MFS general substrate transporter"/>
    <property type="match status" value="1"/>
</dbReference>
<organism evidence="10 11">
    <name type="scientific">Mugilogobius chulae</name>
    <name type="common">yellowstripe goby</name>
    <dbReference type="NCBI Taxonomy" id="88201"/>
    <lineage>
        <taxon>Eukaryota</taxon>
        <taxon>Metazoa</taxon>
        <taxon>Chordata</taxon>
        <taxon>Craniata</taxon>
        <taxon>Vertebrata</taxon>
        <taxon>Euteleostomi</taxon>
        <taxon>Actinopterygii</taxon>
        <taxon>Neopterygii</taxon>
        <taxon>Teleostei</taxon>
        <taxon>Neoteleostei</taxon>
        <taxon>Acanthomorphata</taxon>
        <taxon>Gobiaria</taxon>
        <taxon>Gobiiformes</taxon>
        <taxon>Gobioidei</taxon>
        <taxon>Gobiidae</taxon>
        <taxon>Gobionellinae</taxon>
        <taxon>Mugilogobius</taxon>
    </lineage>
</organism>
<dbReference type="SUPFAM" id="SSF55315">
    <property type="entry name" value="L30e-like"/>
    <property type="match status" value="1"/>
</dbReference>
<feature type="compositionally biased region" description="Polar residues" evidence="6">
    <location>
        <begin position="1837"/>
        <end position="1847"/>
    </location>
</feature>
<dbReference type="GO" id="GO:0005739">
    <property type="term" value="C:mitochondrion"/>
    <property type="evidence" value="ECO:0007669"/>
    <property type="project" value="TreeGrafter"/>
</dbReference>
<feature type="compositionally biased region" description="Basic and acidic residues" evidence="6">
    <location>
        <begin position="596"/>
        <end position="612"/>
    </location>
</feature>
<comment type="subcellular location">
    <subcellularLocation>
        <location evidence="1">Membrane</location>
        <topology evidence="1">Multi-pass membrane protein</topology>
    </subcellularLocation>
</comment>
<reference evidence="11" key="1">
    <citation type="submission" date="2024-04" db="EMBL/GenBank/DDBJ databases">
        <title>Salinicola lusitanus LLJ914,a marine bacterium isolated from the Okinawa Trough.</title>
        <authorList>
            <person name="Li J."/>
        </authorList>
    </citation>
    <scope>NUCLEOTIDE SEQUENCE [LARGE SCALE GENOMIC DNA]</scope>
</reference>
<dbReference type="Proteomes" id="UP001460270">
    <property type="component" value="Unassembled WGS sequence"/>
</dbReference>
<dbReference type="CDD" id="cd17389">
    <property type="entry name" value="MFS_MFSD10"/>
    <property type="match status" value="1"/>
</dbReference>
<dbReference type="Pfam" id="PF07690">
    <property type="entry name" value="MFS_1"/>
    <property type="match status" value="1"/>
</dbReference>
<accession>A0AAW0PTE9</accession>
<dbReference type="InterPro" id="IPR029064">
    <property type="entry name" value="Ribosomal_eL30-like_sf"/>
</dbReference>
<dbReference type="GO" id="GO:0035368">
    <property type="term" value="F:selenocysteine insertion sequence binding"/>
    <property type="evidence" value="ECO:0007669"/>
    <property type="project" value="InterPro"/>
</dbReference>
<dbReference type="EMBL" id="JBBPFD010000003">
    <property type="protein sequence ID" value="KAK7934358.1"/>
    <property type="molecule type" value="Genomic_DNA"/>
</dbReference>
<dbReference type="GO" id="GO:0016020">
    <property type="term" value="C:membrane"/>
    <property type="evidence" value="ECO:0007669"/>
    <property type="project" value="UniProtKB-SubCell"/>
</dbReference>
<feature type="region of interest" description="Disordered" evidence="6">
    <location>
        <begin position="1643"/>
        <end position="1684"/>
    </location>
</feature>
<dbReference type="InterPro" id="IPR013087">
    <property type="entry name" value="Znf_C2H2_type"/>
</dbReference>
<evidence type="ECO:0000259" key="8">
    <source>
        <dbReference type="PROSITE" id="PS50157"/>
    </source>
</evidence>
<feature type="transmembrane region" description="Helical" evidence="7">
    <location>
        <begin position="1096"/>
        <end position="1117"/>
    </location>
</feature>
<dbReference type="InterPro" id="IPR011701">
    <property type="entry name" value="MFS"/>
</dbReference>
<protein>
    <submittedName>
        <fullName evidence="10">Uncharacterized protein</fullName>
    </submittedName>
</protein>
<feature type="region of interest" description="Disordered" evidence="6">
    <location>
        <begin position="1425"/>
        <end position="1453"/>
    </location>
</feature>
<feature type="compositionally biased region" description="Basic and acidic residues" evidence="6">
    <location>
        <begin position="1563"/>
        <end position="1575"/>
    </location>
</feature>
<feature type="region of interest" description="Disordered" evidence="6">
    <location>
        <begin position="1700"/>
        <end position="1721"/>
    </location>
</feature>
<feature type="transmembrane region" description="Helical" evidence="7">
    <location>
        <begin position="1200"/>
        <end position="1218"/>
    </location>
</feature>
<keyword evidence="5" id="KW-0479">Metal-binding</keyword>
<feature type="compositionally biased region" description="Polar residues" evidence="6">
    <location>
        <begin position="1531"/>
        <end position="1546"/>
    </location>
</feature>
<dbReference type="GO" id="GO:0003730">
    <property type="term" value="F:mRNA 3'-UTR binding"/>
    <property type="evidence" value="ECO:0007669"/>
    <property type="project" value="TreeGrafter"/>
</dbReference>
<evidence type="ECO:0000313" key="11">
    <source>
        <dbReference type="Proteomes" id="UP001460270"/>
    </source>
</evidence>
<feature type="compositionally biased region" description="Basic and acidic residues" evidence="6">
    <location>
        <begin position="1700"/>
        <end position="1712"/>
    </location>
</feature>
<dbReference type="SMART" id="SM00355">
    <property type="entry name" value="ZnF_C2H2"/>
    <property type="match status" value="7"/>
</dbReference>
<feature type="compositionally biased region" description="Polar residues" evidence="6">
    <location>
        <begin position="613"/>
        <end position="624"/>
    </location>
</feature>
<dbReference type="GO" id="GO:0043021">
    <property type="term" value="F:ribonucleoprotein complex binding"/>
    <property type="evidence" value="ECO:0007669"/>
    <property type="project" value="TreeGrafter"/>
</dbReference>
<comment type="caution">
    <text evidence="10">The sequence shown here is derived from an EMBL/GenBank/DDBJ whole genome shotgun (WGS) entry which is preliminary data.</text>
</comment>
<feature type="region of interest" description="Disordered" evidence="6">
    <location>
        <begin position="1"/>
        <end position="51"/>
    </location>
</feature>
<feature type="region of interest" description="Disordered" evidence="6">
    <location>
        <begin position="592"/>
        <end position="624"/>
    </location>
</feature>
<dbReference type="InterPro" id="IPR020846">
    <property type="entry name" value="MFS_dom"/>
</dbReference>
<evidence type="ECO:0000256" key="5">
    <source>
        <dbReference type="PROSITE-ProRule" id="PRU00042"/>
    </source>
</evidence>
<feature type="transmembrane region" description="Helical" evidence="7">
    <location>
        <begin position="1230"/>
        <end position="1248"/>
    </location>
</feature>
<dbReference type="GO" id="GO:1990904">
    <property type="term" value="C:ribonucleoprotein complex"/>
    <property type="evidence" value="ECO:0007669"/>
    <property type="project" value="TreeGrafter"/>
</dbReference>
<dbReference type="PROSITE" id="PS50157">
    <property type="entry name" value="ZINC_FINGER_C2H2_2"/>
    <property type="match status" value="1"/>
</dbReference>
<dbReference type="InterPro" id="IPR040051">
    <property type="entry name" value="SECISBP2"/>
</dbReference>
<feature type="transmembrane region" description="Helical" evidence="7">
    <location>
        <begin position="1061"/>
        <end position="1084"/>
    </location>
</feature>
<evidence type="ECO:0000256" key="2">
    <source>
        <dbReference type="ARBA" id="ARBA00022692"/>
    </source>
</evidence>
<feature type="transmembrane region" description="Helical" evidence="7">
    <location>
        <begin position="1027"/>
        <end position="1049"/>
    </location>
</feature>
<dbReference type="GO" id="GO:0022857">
    <property type="term" value="F:transmembrane transporter activity"/>
    <property type="evidence" value="ECO:0007669"/>
    <property type="project" value="InterPro"/>
</dbReference>
<dbReference type="PANTHER" id="PTHR13284:SF9">
    <property type="entry name" value="SELENOCYSTEINE INSERTION SEQUENCE-BINDING PROTEIN 2"/>
    <property type="match status" value="1"/>
</dbReference>
<evidence type="ECO:0000256" key="6">
    <source>
        <dbReference type="SAM" id="MobiDB-lite"/>
    </source>
</evidence>
<dbReference type="PANTHER" id="PTHR13284">
    <property type="entry name" value="GH01354P"/>
    <property type="match status" value="1"/>
</dbReference>
<feature type="compositionally biased region" description="Basic and acidic residues" evidence="6">
    <location>
        <begin position="32"/>
        <end position="48"/>
    </location>
</feature>
<evidence type="ECO:0000256" key="4">
    <source>
        <dbReference type="ARBA" id="ARBA00023136"/>
    </source>
</evidence>
<dbReference type="InterPro" id="IPR005829">
    <property type="entry name" value="Sugar_transporter_CS"/>
</dbReference>
<keyword evidence="11" id="KW-1185">Reference proteome</keyword>
<feature type="region of interest" description="Disordered" evidence="6">
    <location>
        <begin position="1736"/>
        <end position="1762"/>
    </location>
</feature>
<keyword evidence="5" id="KW-0862">Zinc</keyword>
<feature type="region of interest" description="Disordered" evidence="6">
    <location>
        <begin position="1345"/>
        <end position="1384"/>
    </location>
</feature>
<dbReference type="InterPro" id="IPR004038">
    <property type="entry name" value="Ribosomal_eL8/eL30/eS12/Gad45"/>
</dbReference>
<feature type="transmembrane region" description="Helical" evidence="7">
    <location>
        <begin position="1003"/>
        <end position="1021"/>
    </location>
</feature>
<feature type="compositionally biased region" description="Basic residues" evidence="6">
    <location>
        <begin position="1576"/>
        <end position="1587"/>
    </location>
</feature>
<dbReference type="Gene3D" id="1.20.1250.20">
    <property type="entry name" value="MFS general substrate transporter like domains"/>
    <property type="match status" value="1"/>
</dbReference>
<dbReference type="Pfam" id="PF01248">
    <property type="entry name" value="Ribosomal_L7Ae"/>
    <property type="match status" value="1"/>
</dbReference>
<evidence type="ECO:0000256" key="7">
    <source>
        <dbReference type="SAM" id="Phobius"/>
    </source>
</evidence>
<evidence type="ECO:0000256" key="3">
    <source>
        <dbReference type="ARBA" id="ARBA00022989"/>
    </source>
</evidence>
<dbReference type="InterPro" id="IPR036259">
    <property type="entry name" value="MFS_trans_sf"/>
</dbReference>
<feature type="transmembrane region" description="Helical" evidence="7">
    <location>
        <begin position="908"/>
        <end position="930"/>
    </location>
</feature>
<feature type="domain" description="C2H2-type" evidence="8">
    <location>
        <begin position="245"/>
        <end position="272"/>
    </location>
</feature>
<feature type="compositionally biased region" description="Polar residues" evidence="6">
    <location>
        <begin position="1350"/>
        <end position="1359"/>
    </location>
</feature>
<feature type="compositionally biased region" description="Polar residues" evidence="6">
    <location>
        <begin position="1643"/>
        <end position="1670"/>
    </location>
</feature>
<dbReference type="GO" id="GO:0008270">
    <property type="term" value="F:zinc ion binding"/>
    <property type="evidence" value="ECO:0007669"/>
    <property type="project" value="UniProtKB-KW"/>
</dbReference>
<keyword evidence="5" id="KW-0863">Zinc-finger</keyword>